<dbReference type="AlphaFoldDB" id="A0A644VMU4"/>
<evidence type="ECO:0000259" key="1">
    <source>
        <dbReference type="Pfam" id="PF12728"/>
    </source>
</evidence>
<organism evidence="2">
    <name type="scientific">bioreactor metagenome</name>
    <dbReference type="NCBI Taxonomy" id="1076179"/>
    <lineage>
        <taxon>unclassified sequences</taxon>
        <taxon>metagenomes</taxon>
        <taxon>ecological metagenomes</taxon>
    </lineage>
</organism>
<dbReference type="InterPro" id="IPR041657">
    <property type="entry name" value="HTH_17"/>
</dbReference>
<comment type="caution">
    <text evidence="2">The sequence shown here is derived from an EMBL/GenBank/DDBJ whole genome shotgun (WGS) entry which is preliminary data.</text>
</comment>
<dbReference type="SUPFAM" id="SSF46955">
    <property type="entry name" value="Putative DNA-binding domain"/>
    <property type="match status" value="1"/>
</dbReference>
<dbReference type="InterPro" id="IPR009061">
    <property type="entry name" value="DNA-bd_dom_put_sf"/>
</dbReference>
<dbReference type="EMBL" id="VSSQ01000344">
    <property type="protein sequence ID" value="MPL91962.1"/>
    <property type="molecule type" value="Genomic_DNA"/>
</dbReference>
<accession>A0A644VMU4</accession>
<evidence type="ECO:0000313" key="2">
    <source>
        <dbReference type="EMBL" id="MPL91962.1"/>
    </source>
</evidence>
<reference evidence="2" key="1">
    <citation type="submission" date="2019-08" db="EMBL/GenBank/DDBJ databases">
        <authorList>
            <person name="Kucharzyk K."/>
            <person name="Murdoch R.W."/>
            <person name="Higgins S."/>
            <person name="Loffler F."/>
        </authorList>
    </citation>
    <scope>NUCLEOTIDE SEQUENCE</scope>
</reference>
<dbReference type="PANTHER" id="PTHR34585:SF22">
    <property type="entry name" value="HELIX-TURN-HELIX DOMAIN-CONTAINING PROTEIN"/>
    <property type="match status" value="1"/>
</dbReference>
<name>A0A644VMU4_9ZZZZ</name>
<sequence length="155" mass="18241">MNDNKQPRRLDEILEELRCCPESILFQYEQQRQQTHVCPNNCKILEALNSIESKLTNTQSSCEDLSKEWVDNQDVMQLLHISPRTLQTLRTNGTLPFSRIGNKLYYRTEDIQRILKDNYTMFKCRESERKAELVRTLPSESDIHASKIRSYGSDK</sequence>
<dbReference type="Pfam" id="PF12728">
    <property type="entry name" value="HTH_17"/>
    <property type="match status" value="1"/>
</dbReference>
<dbReference type="PANTHER" id="PTHR34585">
    <property type="match status" value="1"/>
</dbReference>
<feature type="domain" description="Helix-turn-helix" evidence="1">
    <location>
        <begin position="69"/>
        <end position="117"/>
    </location>
</feature>
<proteinExistence type="predicted"/>
<gene>
    <name evidence="2" type="ORF">SDC9_38049</name>
</gene>
<protein>
    <recommendedName>
        <fullName evidence="1">Helix-turn-helix domain-containing protein</fullName>
    </recommendedName>
</protein>